<evidence type="ECO:0000256" key="5">
    <source>
        <dbReference type="ARBA" id="ARBA00022692"/>
    </source>
</evidence>
<comment type="similarity">
    <text evidence="2">Belongs to the branched chain amino acid transporter family.</text>
</comment>
<evidence type="ECO:0000256" key="3">
    <source>
        <dbReference type="ARBA" id="ARBA00022448"/>
    </source>
</evidence>
<feature type="transmembrane region" description="Helical" evidence="9">
    <location>
        <begin position="421"/>
        <end position="439"/>
    </location>
</feature>
<keyword evidence="3" id="KW-0813">Transport</keyword>
<feature type="transmembrane region" description="Helical" evidence="9">
    <location>
        <begin position="345"/>
        <end position="366"/>
    </location>
</feature>
<feature type="transmembrane region" description="Helical" evidence="9">
    <location>
        <begin position="12"/>
        <end position="34"/>
    </location>
</feature>
<feature type="transmembrane region" description="Helical" evidence="9">
    <location>
        <begin position="286"/>
        <end position="308"/>
    </location>
</feature>
<reference evidence="10" key="1">
    <citation type="submission" date="2022-01" db="EMBL/GenBank/DDBJ databases">
        <title>Corynebacterium sp. nov isolated from isolated from the feces of the greater white-fronted geese (Anser albifrons) at Poyang Lake, PR China.</title>
        <authorList>
            <person name="Liu Q."/>
        </authorList>
    </citation>
    <scope>NUCLEOTIDE SEQUENCE</scope>
    <source>
        <strain evidence="10">JCM 32435</strain>
    </source>
</reference>
<feature type="transmembrane region" description="Helical" evidence="9">
    <location>
        <begin position="124"/>
        <end position="144"/>
    </location>
</feature>
<dbReference type="Proteomes" id="UP001139336">
    <property type="component" value="Unassembled WGS sequence"/>
</dbReference>
<comment type="subcellular location">
    <subcellularLocation>
        <location evidence="1">Cell membrane</location>
        <topology evidence="1">Multi-pass membrane protein</topology>
    </subcellularLocation>
</comment>
<feature type="transmembrane region" description="Helical" evidence="9">
    <location>
        <begin position="378"/>
        <end position="396"/>
    </location>
</feature>
<feature type="transmembrane region" description="Helical" evidence="9">
    <location>
        <begin position="46"/>
        <end position="70"/>
    </location>
</feature>
<name>A0A9X1U6Y0_9CORY</name>
<keyword evidence="5 9" id="KW-0812">Transmembrane</keyword>
<evidence type="ECO:0000256" key="7">
    <source>
        <dbReference type="ARBA" id="ARBA00022989"/>
    </source>
</evidence>
<dbReference type="GO" id="GO:0015190">
    <property type="term" value="F:L-leucine transmembrane transporter activity"/>
    <property type="evidence" value="ECO:0007669"/>
    <property type="project" value="TreeGrafter"/>
</dbReference>
<evidence type="ECO:0000313" key="10">
    <source>
        <dbReference type="EMBL" id="MCF4006172.1"/>
    </source>
</evidence>
<sequence>MTSESQPRRAGFAIILFTSFTLFSMFFGAGNLIFPPMLGAQSGTSFLPAILGFLGTSVLLPVLAIIAIANSGSSVTDLARRAGPVFGLIFPILAYLSIGAFYALPRTGAVSFSTALQPITGWDSTLASALFNAVFFGIALFLAYNPTKLVDKLGKILTPALLVLLVVLVCCSMGMFHGTPGEPSEKFASAPAAVGLVEGYLTMDALAALAFGIVVISSLRMRGLKEGHQLVHGTIRAGLIAGVILAVIYLGLGYIGQIIDQPSQYADGAALLTDAARLTMGLPGQVVFGLIVLLACMTTAVGLIAATSEFFESLLPGVRYHAWAVIFAVMSWAMATMGLQTVLDIAAPVIGFLYPPAVTLIIISLIESLLPGSLRFRYAIYAPVWLAVVWSAMTSFNDLGWGSFWDAIIGWSPLTAQSLGWLLPVSVVFVIMLVVDIVLSRAHPRDPQDEAVASEHDQDAAVAH</sequence>
<dbReference type="PANTHER" id="PTHR30588:SF7">
    <property type="entry name" value="BRANCHED-CHAIN AMINO ACID CARRIER PROTEIN SAOUHSC_01411-RELATED"/>
    <property type="match status" value="1"/>
</dbReference>
<evidence type="ECO:0000256" key="4">
    <source>
        <dbReference type="ARBA" id="ARBA00022475"/>
    </source>
</evidence>
<evidence type="ECO:0000256" key="8">
    <source>
        <dbReference type="ARBA" id="ARBA00023136"/>
    </source>
</evidence>
<dbReference type="GO" id="GO:0015820">
    <property type="term" value="P:L-leucine transport"/>
    <property type="evidence" value="ECO:0007669"/>
    <property type="project" value="TreeGrafter"/>
</dbReference>
<evidence type="ECO:0000256" key="1">
    <source>
        <dbReference type="ARBA" id="ARBA00004651"/>
    </source>
</evidence>
<dbReference type="AlphaFoldDB" id="A0A9X1U6Y0"/>
<dbReference type="NCBIfam" id="TIGR00796">
    <property type="entry name" value="livcs"/>
    <property type="match status" value="1"/>
</dbReference>
<protein>
    <submittedName>
        <fullName evidence="10">Branched-chain amino acid transport system II carrier protein</fullName>
    </submittedName>
</protein>
<feature type="transmembrane region" description="Helical" evidence="9">
    <location>
        <begin position="156"/>
        <end position="176"/>
    </location>
</feature>
<dbReference type="GO" id="GO:0015188">
    <property type="term" value="F:L-isoleucine transmembrane transporter activity"/>
    <property type="evidence" value="ECO:0007669"/>
    <property type="project" value="TreeGrafter"/>
</dbReference>
<dbReference type="GO" id="GO:0015818">
    <property type="term" value="P:isoleucine transport"/>
    <property type="evidence" value="ECO:0007669"/>
    <property type="project" value="TreeGrafter"/>
</dbReference>
<dbReference type="InterPro" id="IPR004685">
    <property type="entry name" value="Brnchd-chn_aa_trnsp_Livcs"/>
</dbReference>
<dbReference type="PANTHER" id="PTHR30588">
    <property type="entry name" value="BRANCHED-CHAIN AMINO ACID TRANSPORT SYSTEM 2 CARRIER PROTEIN"/>
    <property type="match status" value="1"/>
</dbReference>
<dbReference type="Pfam" id="PF05525">
    <property type="entry name" value="Branch_AA_trans"/>
    <property type="match status" value="1"/>
</dbReference>
<evidence type="ECO:0000313" key="11">
    <source>
        <dbReference type="Proteomes" id="UP001139336"/>
    </source>
</evidence>
<keyword evidence="8 9" id="KW-0472">Membrane</keyword>
<keyword evidence="6" id="KW-0029">Amino-acid transport</keyword>
<feature type="transmembrane region" description="Helical" evidence="9">
    <location>
        <begin position="196"/>
        <end position="216"/>
    </location>
</feature>
<evidence type="ECO:0000256" key="9">
    <source>
        <dbReference type="SAM" id="Phobius"/>
    </source>
</evidence>
<evidence type="ECO:0000256" key="6">
    <source>
        <dbReference type="ARBA" id="ARBA00022970"/>
    </source>
</evidence>
<dbReference type="GO" id="GO:0005304">
    <property type="term" value="F:L-valine transmembrane transporter activity"/>
    <property type="evidence" value="ECO:0007669"/>
    <property type="project" value="TreeGrafter"/>
</dbReference>
<feature type="transmembrane region" description="Helical" evidence="9">
    <location>
        <begin position="320"/>
        <end position="339"/>
    </location>
</feature>
<accession>A0A9X1U6Y0</accession>
<keyword evidence="4" id="KW-1003">Cell membrane</keyword>
<dbReference type="GO" id="GO:0005886">
    <property type="term" value="C:plasma membrane"/>
    <property type="evidence" value="ECO:0007669"/>
    <property type="project" value="UniProtKB-SubCell"/>
</dbReference>
<feature type="transmembrane region" description="Helical" evidence="9">
    <location>
        <begin position="82"/>
        <end position="104"/>
    </location>
</feature>
<feature type="transmembrane region" description="Helical" evidence="9">
    <location>
        <begin position="237"/>
        <end position="259"/>
    </location>
</feature>
<proteinExistence type="inferred from homology"/>
<evidence type="ECO:0000256" key="2">
    <source>
        <dbReference type="ARBA" id="ARBA00008540"/>
    </source>
</evidence>
<keyword evidence="11" id="KW-1185">Reference proteome</keyword>
<gene>
    <name evidence="10" type="primary">brnQ</name>
    <name evidence="10" type="ORF">L1O03_03130</name>
</gene>
<comment type="caution">
    <text evidence="10">The sequence shown here is derived from an EMBL/GenBank/DDBJ whole genome shotgun (WGS) entry which is preliminary data.</text>
</comment>
<organism evidence="10 11">
    <name type="scientific">Corynebacterium uropygiale</name>
    <dbReference type="NCBI Taxonomy" id="1775911"/>
    <lineage>
        <taxon>Bacteria</taxon>
        <taxon>Bacillati</taxon>
        <taxon>Actinomycetota</taxon>
        <taxon>Actinomycetes</taxon>
        <taxon>Mycobacteriales</taxon>
        <taxon>Corynebacteriaceae</taxon>
        <taxon>Corynebacterium</taxon>
    </lineage>
</organism>
<dbReference type="RefSeq" id="WP_236117945.1">
    <property type="nucleotide sequence ID" value="NZ_JAKGSI010000001.1"/>
</dbReference>
<dbReference type="EMBL" id="JAKGSI010000001">
    <property type="protein sequence ID" value="MCF4006172.1"/>
    <property type="molecule type" value="Genomic_DNA"/>
</dbReference>
<keyword evidence="7 9" id="KW-1133">Transmembrane helix</keyword>